<dbReference type="AlphaFoldDB" id="J0XZX3"/>
<feature type="chain" id="PRO_5003741462" description="Lipoprotein" evidence="1">
    <location>
        <begin position="25"/>
        <end position="166"/>
    </location>
</feature>
<dbReference type="Proteomes" id="UP000005113">
    <property type="component" value="Unassembled WGS sequence"/>
</dbReference>
<dbReference type="Gene3D" id="3.10.450.410">
    <property type="match status" value="1"/>
</dbReference>
<organism evidence="2 3">
    <name type="scientific">Saprospira grandis DSM 2844</name>
    <dbReference type="NCBI Taxonomy" id="694433"/>
    <lineage>
        <taxon>Bacteria</taxon>
        <taxon>Pseudomonadati</taxon>
        <taxon>Bacteroidota</taxon>
        <taxon>Saprospiria</taxon>
        <taxon>Saprospirales</taxon>
        <taxon>Saprospiraceae</taxon>
        <taxon>Saprospira</taxon>
    </lineage>
</organism>
<protein>
    <recommendedName>
        <fullName evidence="4">Lipoprotein</fullName>
    </recommendedName>
</protein>
<dbReference type="RefSeq" id="WP_002660667.1">
    <property type="nucleotide sequence ID" value="NZ_JH719942.1"/>
</dbReference>
<dbReference type="PROSITE" id="PS51257">
    <property type="entry name" value="PROKAR_LIPOPROTEIN"/>
    <property type="match status" value="1"/>
</dbReference>
<evidence type="ECO:0000313" key="2">
    <source>
        <dbReference type="EMBL" id="EJF54791.1"/>
    </source>
</evidence>
<evidence type="ECO:0008006" key="4">
    <source>
        <dbReference type="Google" id="ProtNLM"/>
    </source>
</evidence>
<feature type="signal peptide" evidence="1">
    <location>
        <begin position="1"/>
        <end position="24"/>
    </location>
</feature>
<proteinExistence type="predicted"/>
<dbReference type="HOGENOM" id="CLU_1601548_0_0_10"/>
<reference evidence="3" key="1">
    <citation type="journal article" date="2012" name="Stand. Genomic Sci.">
        <title>Permanent draft genome sequence of the gliding predator Saprospira grandis strain Sa g1 (= HR1).</title>
        <authorList>
            <person name="Mavromatis K."/>
            <person name="Chertkov O."/>
            <person name="Lapidus A."/>
            <person name="Nolan M."/>
            <person name="Lucas S."/>
            <person name="Tice H."/>
            <person name="Del Rio T.G."/>
            <person name="Cheng J.F."/>
            <person name="Han C."/>
            <person name="Tapia R."/>
            <person name="Bruce D."/>
            <person name="Goodwin L.A."/>
            <person name="Pitluck S."/>
            <person name="Huntemann M."/>
            <person name="Liolios K."/>
            <person name="Pagani I."/>
            <person name="Ivanova N."/>
            <person name="Mikhailova N."/>
            <person name="Pati A."/>
            <person name="Chen A."/>
            <person name="Palaniappan K."/>
            <person name="Land M."/>
            <person name="Brambilla E.M."/>
            <person name="Rohde M."/>
            <person name="Spring S."/>
            <person name="Goker M."/>
            <person name="Detter J.C."/>
            <person name="Bristow J."/>
            <person name="Eisen J.A."/>
            <person name="Markowitz V."/>
            <person name="Hugenholtz P."/>
            <person name="Kyrpides N.C."/>
            <person name="Klenk H.P."/>
            <person name="Woyke T."/>
        </authorList>
    </citation>
    <scope>NUCLEOTIDE SEQUENCE [LARGE SCALE GENOMIC DNA]</scope>
    <source>
        <strain evidence="3">DSM 2844</strain>
    </source>
</reference>
<accession>J0XZX3</accession>
<evidence type="ECO:0000313" key="3">
    <source>
        <dbReference type="Proteomes" id="UP000005113"/>
    </source>
</evidence>
<name>J0XZX3_9BACT</name>
<gene>
    <name evidence="2" type="ORF">SapgrDRAFT_3144</name>
</gene>
<sequence>MNRANLLLLVLSSLFLFSCGPKQTEEGLPLDEYGREDFLSFHHKFFHEIDFQLARIDFPITGPKMANGLPKFIEEKDWTLLRPIDGQEGVERQFAPRADDLMEEYIIAQKAFVIKLRYQHNEVQNKWYLTYYSGITGDNIRATVDSSKLDSNRVLLVHPDSMPTDK</sequence>
<keyword evidence="1" id="KW-0732">Signal</keyword>
<dbReference type="EMBL" id="JH719942">
    <property type="protein sequence ID" value="EJF54791.1"/>
    <property type="molecule type" value="Genomic_DNA"/>
</dbReference>
<dbReference type="OrthoDB" id="1043604at2"/>
<evidence type="ECO:0000256" key="1">
    <source>
        <dbReference type="SAM" id="SignalP"/>
    </source>
</evidence>